<reference evidence="2 3" key="1">
    <citation type="submission" date="2017-01" db="EMBL/GenBank/DDBJ databases">
        <authorList>
            <consortium name="Urmite Genomes"/>
        </authorList>
    </citation>
    <scope>NUCLEOTIDE SEQUENCE [LARGE SCALE GENOMIC DNA]</scope>
    <source>
        <strain evidence="2 3">AB57</strain>
    </source>
</reference>
<feature type="compositionally biased region" description="Basic residues" evidence="1">
    <location>
        <begin position="116"/>
        <end position="125"/>
    </location>
</feature>
<evidence type="ECO:0000256" key="1">
    <source>
        <dbReference type="SAM" id="MobiDB-lite"/>
    </source>
</evidence>
<gene>
    <name evidence="2" type="ORF">MRAB57_3606</name>
</gene>
<name>A0A2U3NW89_9MYCO</name>
<accession>A0A2U3NW89</accession>
<proteinExistence type="predicted"/>
<dbReference type="EMBL" id="FUFA01000004">
    <property type="protein sequence ID" value="SPM35776.1"/>
    <property type="molecule type" value="Genomic_DNA"/>
</dbReference>
<organism evidence="2 3">
    <name type="scientific">Mycobacterium rhizamassiliense</name>
    <dbReference type="NCBI Taxonomy" id="1841860"/>
    <lineage>
        <taxon>Bacteria</taxon>
        <taxon>Bacillati</taxon>
        <taxon>Actinomycetota</taxon>
        <taxon>Actinomycetes</taxon>
        <taxon>Mycobacteriales</taxon>
        <taxon>Mycobacteriaceae</taxon>
        <taxon>Mycobacterium</taxon>
    </lineage>
</organism>
<dbReference type="STRING" id="1841860.GCA_900157375_03608"/>
<protein>
    <submittedName>
        <fullName evidence="2">Mycobacterium rhizamassiliense ORFan</fullName>
    </submittedName>
</protein>
<dbReference type="Proteomes" id="UP000240988">
    <property type="component" value="Unassembled WGS sequence"/>
</dbReference>
<feature type="non-terminal residue" evidence="2">
    <location>
        <position position="1"/>
    </location>
</feature>
<evidence type="ECO:0000313" key="3">
    <source>
        <dbReference type="Proteomes" id="UP000240988"/>
    </source>
</evidence>
<feature type="region of interest" description="Disordered" evidence="1">
    <location>
        <begin position="84"/>
        <end position="125"/>
    </location>
</feature>
<evidence type="ECO:0000313" key="2">
    <source>
        <dbReference type="EMBL" id="SPM35776.1"/>
    </source>
</evidence>
<keyword evidence="3" id="KW-1185">Reference proteome</keyword>
<dbReference type="AlphaFoldDB" id="A0A2U3NW89"/>
<sequence length="125" mass="13631">VAGGLHVVLRDTPNNMATSLRAVVDALVLHCPPRGATTQTKVDDAESRRVQGSNKQPLAMPELVELRQYRAQFVALIKQLDLFPPPEGDEDEGAGIQPDRPMFRSEAGRAAAAPRWGHRNRGATK</sequence>
<feature type="region of interest" description="Disordered" evidence="1">
    <location>
        <begin position="34"/>
        <end position="56"/>
    </location>
</feature>